<evidence type="ECO:0000256" key="9">
    <source>
        <dbReference type="SAM" id="MobiDB-lite"/>
    </source>
</evidence>
<comment type="function">
    <text evidence="8">Centriole-enriched microtubule-binding protein involved in centriole biogenesis. In collaboration with CEP295 and POC1B, is required for the centriole-to-centrosome conversion by ensuring the formation of bona fide centriole wall. Functions as a linker component that maintains centrosome cohesion. Associates with CROCC and regulates its stability and localization to the centrosome.</text>
</comment>
<dbReference type="GO" id="GO:0000922">
    <property type="term" value="C:spindle pole"/>
    <property type="evidence" value="ECO:0007669"/>
    <property type="project" value="UniProtKB-SubCell"/>
</dbReference>
<evidence type="ECO:0000256" key="4">
    <source>
        <dbReference type="ARBA" id="ARBA00014053"/>
    </source>
</evidence>
<dbReference type="Proteomes" id="UP000784294">
    <property type="component" value="Unassembled WGS sequence"/>
</dbReference>
<evidence type="ECO:0000256" key="7">
    <source>
        <dbReference type="ARBA" id="ARBA00023212"/>
    </source>
</evidence>
<keyword evidence="12" id="KW-1185">Reference proteome</keyword>
<dbReference type="PANTHER" id="PTHR31477:SF1">
    <property type="entry name" value="CENTROSOMAL PROTEIN OF 44 KDA"/>
    <property type="match status" value="1"/>
</dbReference>
<sequence length="101" mass="11079">METVYRAFRDQLNLRPSITLAQFFSHSYAERKIELACMAAARVHDQSTRFVKRPTAMSNNTSPAMAPLASANMNGSLQRQRPSSQCLSGTVSGRSSGLQNA</sequence>
<comment type="caution">
    <text evidence="11">The sequence shown here is derived from an EMBL/GenBank/DDBJ whole genome shotgun (WGS) entry which is preliminary data.</text>
</comment>
<dbReference type="InterPro" id="IPR033603">
    <property type="entry name" value="CEP44"/>
</dbReference>
<dbReference type="AlphaFoldDB" id="A0A3S5C3R5"/>
<keyword evidence="7" id="KW-0206">Cytoskeleton</keyword>
<feature type="domain" description="Centrosomal CEP44" evidence="10">
    <location>
        <begin position="1"/>
        <end position="49"/>
    </location>
</feature>
<feature type="region of interest" description="Disordered" evidence="9">
    <location>
        <begin position="54"/>
        <end position="101"/>
    </location>
</feature>
<evidence type="ECO:0000313" key="12">
    <source>
        <dbReference type="Proteomes" id="UP000784294"/>
    </source>
</evidence>
<dbReference type="PANTHER" id="PTHR31477">
    <property type="entry name" value="CENTROSOMAL PROTEIN OF 44 KDA"/>
    <property type="match status" value="1"/>
</dbReference>
<evidence type="ECO:0000256" key="3">
    <source>
        <dbReference type="ARBA" id="ARBA00004647"/>
    </source>
</evidence>
<feature type="compositionally biased region" description="Polar residues" evidence="9">
    <location>
        <begin position="71"/>
        <end position="101"/>
    </location>
</feature>
<evidence type="ECO:0000256" key="1">
    <source>
        <dbReference type="ARBA" id="ARBA00004114"/>
    </source>
</evidence>
<evidence type="ECO:0000256" key="5">
    <source>
        <dbReference type="ARBA" id="ARBA00022490"/>
    </source>
</evidence>
<dbReference type="GO" id="GO:0030496">
    <property type="term" value="C:midbody"/>
    <property type="evidence" value="ECO:0007669"/>
    <property type="project" value="UniProtKB-SubCell"/>
</dbReference>
<evidence type="ECO:0000256" key="6">
    <source>
        <dbReference type="ARBA" id="ARBA00023054"/>
    </source>
</evidence>
<comment type="subcellular location">
    <subcellularLocation>
        <location evidence="1">Cytoplasm</location>
        <location evidence="1">Cytoskeleton</location>
        <location evidence="1">Microtubule organizing center</location>
        <location evidence="1">Centrosome</location>
        <location evidence="1">Centriole</location>
    </subcellularLocation>
    <subcellularLocation>
        <location evidence="3">Cytoplasm</location>
        <location evidence="3">Cytoskeleton</location>
        <location evidence="3">Spindle pole</location>
    </subcellularLocation>
    <subcellularLocation>
        <location evidence="2">Midbody</location>
    </subcellularLocation>
</comment>
<dbReference type="Pfam" id="PF15007">
    <property type="entry name" value="CEP44"/>
    <property type="match status" value="1"/>
</dbReference>
<dbReference type="OrthoDB" id="259598at2759"/>
<name>A0A3S5C3R5_9PLAT</name>
<keyword evidence="5" id="KW-0963">Cytoplasm</keyword>
<evidence type="ECO:0000259" key="10">
    <source>
        <dbReference type="Pfam" id="PF15007"/>
    </source>
</evidence>
<accession>A0A3S5C3R5</accession>
<dbReference type="EMBL" id="CAAALY010245592">
    <property type="protein sequence ID" value="VEL33327.1"/>
    <property type="molecule type" value="Genomic_DNA"/>
</dbReference>
<evidence type="ECO:0000256" key="8">
    <source>
        <dbReference type="ARBA" id="ARBA00046235"/>
    </source>
</evidence>
<organism evidence="11 12">
    <name type="scientific">Protopolystoma xenopodis</name>
    <dbReference type="NCBI Taxonomy" id="117903"/>
    <lineage>
        <taxon>Eukaryota</taxon>
        <taxon>Metazoa</taxon>
        <taxon>Spiralia</taxon>
        <taxon>Lophotrochozoa</taxon>
        <taxon>Platyhelminthes</taxon>
        <taxon>Monogenea</taxon>
        <taxon>Polyopisthocotylea</taxon>
        <taxon>Polystomatidea</taxon>
        <taxon>Polystomatidae</taxon>
        <taxon>Protopolystoma</taxon>
    </lineage>
</organism>
<keyword evidence="6" id="KW-0175">Coiled coil</keyword>
<reference evidence="11" key="1">
    <citation type="submission" date="2018-11" db="EMBL/GenBank/DDBJ databases">
        <authorList>
            <consortium name="Pathogen Informatics"/>
        </authorList>
    </citation>
    <scope>NUCLEOTIDE SEQUENCE</scope>
</reference>
<evidence type="ECO:0000313" key="11">
    <source>
        <dbReference type="EMBL" id="VEL33327.1"/>
    </source>
</evidence>
<dbReference type="GO" id="GO:0005814">
    <property type="term" value="C:centriole"/>
    <property type="evidence" value="ECO:0007669"/>
    <property type="project" value="UniProtKB-SubCell"/>
</dbReference>
<gene>
    <name evidence="11" type="ORF">PXEA_LOCUS26767</name>
</gene>
<dbReference type="InterPro" id="IPR029157">
    <property type="entry name" value="CEP44_CC"/>
</dbReference>
<proteinExistence type="predicted"/>
<evidence type="ECO:0000256" key="2">
    <source>
        <dbReference type="ARBA" id="ARBA00004214"/>
    </source>
</evidence>
<protein>
    <recommendedName>
        <fullName evidence="4">Centrosomal protein of 44 kDa</fullName>
    </recommendedName>
</protein>